<dbReference type="Pfam" id="PF13568">
    <property type="entry name" value="OMP_b-brl_2"/>
    <property type="match status" value="1"/>
</dbReference>
<sequence>MQIIGLFTETTYYNLKKSLVILLLLLSSGYIYSQGVYRPGGILNNQRIDQKRLHFGFTLGLNAMDYAIRNSAKDNIRAEQVTFSPGFSVGIISDLKLHEDFSLRFQPGLEFGQRTILYSDDDDLKTPANENILESVVINLPLLLKYRAKRLDNYRPYWVGGFSYKMDVQAPGHLDPENNVMVSLKPNFFCLELGAGIDFYLPYFKFATELKLSLGLQDILNHKLDPENPDADFYTYSINRMSSKVVTLSFHFE</sequence>
<dbReference type="AlphaFoldDB" id="A0A4Q1JPU7"/>
<accession>A0A4Q1JPU7</accession>
<evidence type="ECO:0000313" key="3">
    <source>
        <dbReference type="Proteomes" id="UP000289703"/>
    </source>
</evidence>
<evidence type="ECO:0000313" key="2">
    <source>
        <dbReference type="EMBL" id="RXQ97383.1"/>
    </source>
</evidence>
<dbReference type="InterPro" id="IPR025665">
    <property type="entry name" value="Beta-barrel_OMP_2"/>
</dbReference>
<keyword evidence="3" id="KW-1185">Reference proteome</keyword>
<name>A0A4Q1JPU7_9BACT</name>
<reference evidence="2 3" key="1">
    <citation type="submission" date="2019-01" db="EMBL/GenBank/DDBJ databases">
        <title>Ancylomarina salipaludis sp. nov., isolated from a salt marsh.</title>
        <authorList>
            <person name="Yoon J.-H."/>
        </authorList>
    </citation>
    <scope>NUCLEOTIDE SEQUENCE [LARGE SCALE GENOMIC DNA]</scope>
    <source>
        <strain evidence="2 3">SHSM-M15</strain>
    </source>
</reference>
<feature type="domain" description="Outer membrane protein beta-barrel" evidence="1">
    <location>
        <begin position="51"/>
        <end position="220"/>
    </location>
</feature>
<dbReference type="OrthoDB" id="1467485at2"/>
<dbReference type="Proteomes" id="UP000289703">
    <property type="component" value="Unassembled WGS sequence"/>
</dbReference>
<evidence type="ECO:0000259" key="1">
    <source>
        <dbReference type="Pfam" id="PF13568"/>
    </source>
</evidence>
<protein>
    <submittedName>
        <fullName evidence="2">PorT family protein</fullName>
    </submittedName>
</protein>
<comment type="caution">
    <text evidence="2">The sequence shown here is derived from an EMBL/GenBank/DDBJ whole genome shotgun (WGS) entry which is preliminary data.</text>
</comment>
<gene>
    <name evidence="2" type="ORF">EO244_00395</name>
</gene>
<dbReference type="EMBL" id="SAXA01000001">
    <property type="protein sequence ID" value="RXQ97383.1"/>
    <property type="molecule type" value="Genomic_DNA"/>
</dbReference>
<proteinExistence type="predicted"/>
<organism evidence="2 3">
    <name type="scientific">Ancylomarina salipaludis</name>
    <dbReference type="NCBI Taxonomy" id="2501299"/>
    <lineage>
        <taxon>Bacteria</taxon>
        <taxon>Pseudomonadati</taxon>
        <taxon>Bacteroidota</taxon>
        <taxon>Bacteroidia</taxon>
        <taxon>Marinilabiliales</taxon>
        <taxon>Marinifilaceae</taxon>
        <taxon>Ancylomarina</taxon>
    </lineage>
</organism>